<protein>
    <submittedName>
        <fullName evidence="1">Uncharacterized protein</fullName>
    </submittedName>
</protein>
<name>A0ABY4X7N6_9SPHN</name>
<reference evidence="1" key="1">
    <citation type="journal article" date="2022" name="Toxins">
        <title>Genomic Analysis of Sphingopyxis sp. USTB-05 for Biodegrading Cyanobacterial Hepatotoxins.</title>
        <authorList>
            <person name="Liu C."/>
            <person name="Xu Q."/>
            <person name="Zhao Z."/>
            <person name="Zhang H."/>
            <person name="Liu X."/>
            <person name="Yin C."/>
            <person name="Liu Y."/>
            <person name="Yan H."/>
        </authorList>
    </citation>
    <scope>NUCLEOTIDE SEQUENCE</scope>
    <source>
        <strain evidence="1">NBD5</strain>
    </source>
</reference>
<proteinExistence type="predicted"/>
<dbReference type="RefSeq" id="WP_252166748.1">
    <property type="nucleotide sequence ID" value="NZ_CP084930.1"/>
</dbReference>
<dbReference type="Proteomes" id="UP001056937">
    <property type="component" value="Chromosome 1"/>
</dbReference>
<evidence type="ECO:0000313" key="1">
    <source>
        <dbReference type="EMBL" id="USI72937.1"/>
    </source>
</evidence>
<gene>
    <name evidence="1" type="ORF">LHA26_00175</name>
</gene>
<organism evidence="1 2">
    <name type="scientific">Sphingomonas morindae</name>
    <dbReference type="NCBI Taxonomy" id="1541170"/>
    <lineage>
        <taxon>Bacteria</taxon>
        <taxon>Pseudomonadati</taxon>
        <taxon>Pseudomonadota</taxon>
        <taxon>Alphaproteobacteria</taxon>
        <taxon>Sphingomonadales</taxon>
        <taxon>Sphingomonadaceae</taxon>
        <taxon>Sphingomonas</taxon>
    </lineage>
</organism>
<dbReference type="EMBL" id="CP084930">
    <property type="protein sequence ID" value="USI72937.1"/>
    <property type="molecule type" value="Genomic_DNA"/>
</dbReference>
<evidence type="ECO:0000313" key="2">
    <source>
        <dbReference type="Proteomes" id="UP001056937"/>
    </source>
</evidence>
<accession>A0ABY4X7N6</accession>
<keyword evidence="2" id="KW-1185">Reference proteome</keyword>
<sequence length="60" mass="6290">MTEIDPNRLAAELAADADVVRSLRDNGDVSSVIRPVDVRLTGSRENVRCLADGIAGPNGA</sequence>